<keyword evidence="4" id="KW-0521">NADP</keyword>
<dbReference type="AlphaFoldDB" id="A0A9W8LME2"/>
<sequence length="292" mass="32132">MSFKDTVVFITGGSRGIGEAIAVRLGREGACVAIAAKTAEANSKLPGTIHTAARAIEEAGGQALALQCDIRDEAQVQRALEATVQRFGRLDVVINNASAIYLESTENTPVKRYDLMHGINGRGTWLVTKLALPYLRQSKRPRVLTLSPPLDMNPKWFDMFPAYAMAKYNMSIMVMGHAAEFAKYGIAVNALWPYTVISTAALKMIDGHEGRPNQRAPTVMADAALEVLRRPASFTGNFCIDEVVLRESGVTDMSKYALTPGTADEDMELDFFLSEDNHARVRMLRRQHQAKL</sequence>
<evidence type="ECO:0000313" key="9">
    <source>
        <dbReference type="EMBL" id="KAJ2784857.1"/>
    </source>
</evidence>
<evidence type="ECO:0000256" key="2">
    <source>
        <dbReference type="ARBA" id="ARBA00004275"/>
    </source>
</evidence>
<gene>
    <name evidence="9" type="ORF">H4R18_000891</name>
</gene>
<name>A0A9W8LME2_9FUNG</name>
<evidence type="ECO:0000256" key="5">
    <source>
        <dbReference type="ARBA" id="ARBA00023002"/>
    </source>
</evidence>
<evidence type="ECO:0000256" key="4">
    <source>
        <dbReference type="ARBA" id="ARBA00022857"/>
    </source>
</evidence>
<dbReference type="InterPro" id="IPR051935">
    <property type="entry name" value="HSDL2"/>
</dbReference>
<keyword evidence="6" id="KW-0496">Mitochondrion</keyword>
<dbReference type="Proteomes" id="UP001140217">
    <property type="component" value="Unassembled WGS sequence"/>
</dbReference>
<dbReference type="PANTHER" id="PTHR42808">
    <property type="entry name" value="HYDROXYSTEROID DEHYDROGENASE-LIKE PROTEIN 2"/>
    <property type="match status" value="1"/>
</dbReference>
<dbReference type="GO" id="GO:0016491">
    <property type="term" value="F:oxidoreductase activity"/>
    <property type="evidence" value="ECO:0007669"/>
    <property type="project" value="UniProtKB-KW"/>
</dbReference>
<dbReference type="SUPFAM" id="SSF51735">
    <property type="entry name" value="NAD(P)-binding Rossmann-fold domains"/>
    <property type="match status" value="1"/>
</dbReference>
<comment type="subcellular location">
    <subcellularLocation>
        <location evidence="1">Mitochondrion</location>
    </subcellularLocation>
    <subcellularLocation>
        <location evidence="2">Peroxisome</location>
    </subcellularLocation>
</comment>
<evidence type="ECO:0000256" key="1">
    <source>
        <dbReference type="ARBA" id="ARBA00004173"/>
    </source>
</evidence>
<dbReference type="FunFam" id="3.40.50.720:FF:000301">
    <property type="entry name" value="Hydroxysteroid dehydrogenase like 2"/>
    <property type="match status" value="1"/>
</dbReference>
<evidence type="ECO:0000313" key="10">
    <source>
        <dbReference type="Proteomes" id="UP001140217"/>
    </source>
</evidence>
<dbReference type="InterPro" id="IPR002347">
    <property type="entry name" value="SDR_fam"/>
</dbReference>
<comment type="caution">
    <text evidence="9">The sequence shown here is derived from an EMBL/GenBank/DDBJ whole genome shotgun (WGS) entry which is preliminary data.</text>
</comment>
<dbReference type="OrthoDB" id="5327538at2759"/>
<evidence type="ECO:0000256" key="7">
    <source>
        <dbReference type="ARBA" id="ARBA00023140"/>
    </source>
</evidence>
<proteinExistence type="inferred from homology"/>
<dbReference type="Gene3D" id="3.40.50.720">
    <property type="entry name" value="NAD(P)-binding Rossmann-like Domain"/>
    <property type="match status" value="1"/>
</dbReference>
<comment type="similarity">
    <text evidence="3">Belongs to the short-chain dehydrogenases/reductases (SDR) family.</text>
</comment>
<evidence type="ECO:0000256" key="3">
    <source>
        <dbReference type="ARBA" id="ARBA00006484"/>
    </source>
</evidence>
<keyword evidence="7" id="KW-0576">Peroxisome</keyword>
<dbReference type="PANTHER" id="PTHR42808:SF3">
    <property type="entry name" value="HYDROXYSTEROID DEHYDROGENASE-LIKE PROTEIN 2"/>
    <property type="match status" value="1"/>
</dbReference>
<reference evidence="9" key="1">
    <citation type="submission" date="2022-07" db="EMBL/GenBank/DDBJ databases">
        <title>Phylogenomic reconstructions and comparative analyses of Kickxellomycotina fungi.</title>
        <authorList>
            <person name="Reynolds N.K."/>
            <person name="Stajich J.E."/>
            <person name="Barry K."/>
            <person name="Grigoriev I.V."/>
            <person name="Crous P."/>
            <person name="Smith M.E."/>
        </authorList>
    </citation>
    <scope>NUCLEOTIDE SEQUENCE</scope>
    <source>
        <strain evidence="9">NBRC 105414</strain>
    </source>
</reference>
<evidence type="ECO:0000256" key="6">
    <source>
        <dbReference type="ARBA" id="ARBA00023128"/>
    </source>
</evidence>
<accession>A0A9W8LME2</accession>
<dbReference type="EMBL" id="JANBUL010000019">
    <property type="protein sequence ID" value="KAJ2784857.1"/>
    <property type="molecule type" value="Genomic_DNA"/>
</dbReference>
<dbReference type="Pfam" id="PF00106">
    <property type="entry name" value="adh_short"/>
    <property type="match status" value="1"/>
</dbReference>
<dbReference type="GO" id="GO:0005739">
    <property type="term" value="C:mitochondrion"/>
    <property type="evidence" value="ECO:0007669"/>
    <property type="project" value="UniProtKB-SubCell"/>
</dbReference>
<protein>
    <recommendedName>
        <fullName evidence="8">Hydroxysteroid dehydrogenase-like protein 2</fullName>
    </recommendedName>
</protein>
<dbReference type="NCBIfam" id="NF006133">
    <property type="entry name" value="PRK08278.1"/>
    <property type="match status" value="1"/>
</dbReference>
<dbReference type="GO" id="GO:0005777">
    <property type="term" value="C:peroxisome"/>
    <property type="evidence" value="ECO:0007669"/>
    <property type="project" value="UniProtKB-SubCell"/>
</dbReference>
<dbReference type="InterPro" id="IPR036291">
    <property type="entry name" value="NAD(P)-bd_dom_sf"/>
</dbReference>
<keyword evidence="5" id="KW-0560">Oxidoreductase</keyword>
<organism evidence="9 10">
    <name type="scientific">Coemansia javaensis</name>
    <dbReference type="NCBI Taxonomy" id="2761396"/>
    <lineage>
        <taxon>Eukaryota</taxon>
        <taxon>Fungi</taxon>
        <taxon>Fungi incertae sedis</taxon>
        <taxon>Zoopagomycota</taxon>
        <taxon>Kickxellomycotina</taxon>
        <taxon>Kickxellomycetes</taxon>
        <taxon>Kickxellales</taxon>
        <taxon>Kickxellaceae</taxon>
        <taxon>Coemansia</taxon>
    </lineage>
</organism>
<evidence type="ECO:0000256" key="8">
    <source>
        <dbReference type="ARBA" id="ARBA00040243"/>
    </source>
</evidence>
<dbReference type="PRINTS" id="PR00081">
    <property type="entry name" value="GDHRDH"/>
</dbReference>
<keyword evidence="10" id="KW-1185">Reference proteome</keyword>